<keyword evidence="25" id="KW-1185">Reference proteome</keyword>
<evidence type="ECO:0000256" key="13">
    <source>
        <dbReference type="ARBA" id="ARBA00023134"/>
    </source>
</evidence>
<evidence type="ECO:0000256" key="8">
    <source>
        <dbReference type="ARBA" id="ARBA00012387"/>
    </source>
</evidence>
<dbReference type="CDD" id="cd02213">
    <property type="entry name" value="cupin_PMI_typeII_C"/>
    <property type="match status" value="1"/>
</dbReference>
<dbReference type="GO" id="GO:0004476">
    <property type="term" value="F:mannose-6-phosphate isomerase activity"/>
    <property type="evidence" value="ECO:0007669"/>
    <property type="project" value="UniProtKB-EC"/>
</dbReference>
<dbReference type="Gene3D" id="3.90.550.10">
    <property type="entry name" value="Spore Coat Polysaccharide Biosynthesis Protein SpsA, Chain A"/>
    <property type="match status" value="1"/>
</dbReference>
<dbReference type="GO" id="GO:0004475">
    <property type="term" value="F:mannose-1-phosphate guanylyltransferase (GTP) activity"/>
    <property type="evidence" value="ECO:0007669"/>
    <property type="project" value="UniProtKB-EC"/>
</dbReference>
<dbReference type="InterPro" id="IPR054566">
    <property type="entry name" value="ManC/GMP-like_b-helix"/>
</dbReference>
<evidence type="ECO:0000256" key="11">
    <source>
        <dbReference type="ARBA" id="ARBA00022741"/>
    </source>
</evidence>
<evidence type="ECO:0000256" key="16">
    <source>
        <dbReference type="ARBA" id="ARBA00023285"/>
    </source>
</evidence>
<feature type="domain" description="MannoseP isomerase/GMP-like beta-helix" evidence="23">
    <location>
        <begin position="306"/>
        <end position="360"/>
    </location>
</feature>
<dbReference type="SUPFAM" id="SSF51182">
    <property type="entry name" value="RmlC-like cupins"/>
    <property type="match status" value="1"/>
</dbReference>
<accession>A0A1G8CDX5</accession>
<organism evidence="24 25">
    <name type="scientific">Pseudomonas panipatensis</name>
    <dbReference type="NCBI Taxonomy" id="428992"/>
    <lineage>
        <taxon>Bacteria</taxon>
        <taxon>Pseudomonadati</taxon>
        <taxon>Pseudomonadota</taxon>
        <taxon>Gammaproteobacteria</taxon>
        <taxon>Pseudomonadales</taxon>
        <taxon>Pseudomonadaceae</taxon>
        <taxon>Pseudomonas</taxon>
    </lineage>
</organism>
<dbReference type="AlphaFoldDB" id="A0A1G8CDX5"/>
<feature type="domain" description="Mannose-6-phosphate isomerase type II C-terminal" evidence="22">
    <location>
        <begin position="364"/>
        <end position="478"/>
    </location>
</feature>
<dbReference type="FunFam" id="2.60.120.10:FF:000032">
    <property type="entry name" value="Mannose-1-phosphate guanylyltransferase/mannose-6-phosphate isomerase"/>
    <property type="match status" value="1"/>
</dbReference>
<dbReference type="GO" id="GO:0005525">
    <property type="term" value="F:GTP binding"/>
    <property type="evidence" value="ECO:0007669"/>
    <property type="project" value="UniProtKB-KW"/>
</dbReference>
<evidence type="ECO:0000313" key="24">
    <source>
        <dbReference type="EMBL" id="SDH43706.1"/>
    </source>
</evidence>
<reference evidence="25" key="1">
    <citation type="submission" date="2016-10" db="EMBL/GenBank/DDBJ databases">
        <authorList>
            <person name="Varghese N."/>
            <person name="Submissions S."/>
        </authorList>
    </citation>
    <scope>NUCLEOTIDE SEQUENCE [LARGE SCALE GENOMIC DNA]</scope>
    <source>
        <strain evidence="25">CCM 7469</strain>
    </source>
</reference>
<evidence type="ECO:0000256" key="18">
    <source>
        <dbReference type="ARBA" id="ARBA00057590"/>
    </source>
</evidence>
<evidence type="ECO:0000256" key="17">
    <source>
        <dbReference type="ARBA" id="ARBA00047343"/>
    </source>
</evidence>
<evidence type="ECO:0000313" key="25">
    <source>
        <dbReference type="Proteomes" id="UP000199636"/>
    </source>
</evidence>
<protein>
    <recommendedName>
        <fullName evidence="19">Alginate biosynthesis protein AlgA</fullName>
        <ecNumber evidence="8">2.7.7.13</ecNumber>
        <ecNumber evidence="7">5.3.1.8</ecNumber>
    </recommendedName>
</protein>
<dbReference type="UniPathway" id="UPA00126">
    <property type="reaction ID" value="UER00930"/>
</dbReference>
<dbReference type="STRING" id="428992.SAMN05216272_101537"/>
<evidence type="ECO:0000256" key="1">
    <source>
        <dbReference type="ARBA" id="ARBA00000757"/>
    </source>
</evidence>
<dbReference type="EMBL" id="FNDS01000001">
    <property type="protein sequence ID" value="SDH43706.1"/>
    <property type="molecule type" value="Genomic_DNA"/>
</dbReference>
<name>A0A1G8CDX5_9PSED</name>
<dbReference type="InterPro" id="IPR011051">
    <property type="entry name" value="RmlC_Cupin_sf"/>
</dbReference>
<evidence type="ECO:0000256" key="15">
    <source>
        <dbReference type="ARBA" id="ARBA00023268"/>
    </source>
</evidence>
<dbReference type="InterPro" id="IPR005835">
    <property type="entry name" value="NTP_transferase_dom"/>
</dbReference>
<dbReference type="InterPro" id="IPR051161">
    <property type="entry name" value="Mannose-6P_isomerase_type2"/>
</dbReference>
<dbReference type="InterPro" id="IPR001538">
    <property type="entry name" value="Man6P_isomerase-2_C"/>
</dbReference>
<dbReference type="RefSeq" id="WP_090260563.1">
    <property type="nucleotide sequence ID" value="NZ_FNDS01000001.1"/>
</dbReference>
<evidence type="ECO:0000256" key="7">
    <source>
        <dbReference type="ARBA" id="ARBA00011956"/>
    </source>
</evidence>
<evidence type="ECO:0000259" key="23">
    <source>
        <dbReference type="Pfam" id="PF22640"/>
    </source>
</evidence>
<comment type="subunit">
    <text evidence="6">Monomer.</text>
</comment>
<dbReference type="InterPro" id="IPR029044">
    <property type="entry name" value="Nucleotide-diphossugar_trans"/>
</dbReference>
<keyword evidence="10 24" id="KW-0548">Nucleotidyltransferase</keyword>
<comment type="catalytic activity">
    <reaction evidence="1">
        <text>D-mannose 6-phosphate = D-fructose 6-phosphate</text>
        <dbReference type="Rhea" id="RHEA:12356"/>
        <dbReference type="ChEBI" id="CHEBI:58735"/>
        <dbReference type="ChEBI" id="CHEBI:61527"/>
        <dbReference type="EC" id="5.3.1.8"/>
    </reaction>
</comment>
<dbReference type="GO" id="GO:0009298">
    <property type="term" value="P:GDP-mannose biosynthetic process"/>
    <property type="evidence" value="ECO:0007669"/>
    <property type="project" value="UniProtKB-UniPathway"/>
</dbReference>
<dbReference type="OrthoDB" id="9806359at2"/>
<evidence type="ECO:0000256" key="12">
    <source>
        <dbReference type="ARBA" id="ARBA00022841"/>
    </source>
</evidence>
<dbReference type="InterPro" id="IPR014710">
    <property type="entry name" value="RmlC-like_jellyroll"/>
</dbReference>
<evidence type="ECO:0000256" key="4">
    <source>
        <dbReference type="ARBA" id="ARBA00004823"/>
    </source>
</evidence>
<comment type="similarity">
    <text evidence="5 20">Belongs to the mannose-6-phosphate isomerase type 2 family.</text>
</comment>
<dbReference type="Gene3D" id="2.60.120.10">
    <property type="entry name" value="Jelly Rolls"/>
    <property type="match status" value="1"/>
</dbReference>
<dbReference type="GO" id="GO:0042121">
    <property type="term" value="P:alginic acid biosynthetic process"/>
    <property type="evidence" value="ECO:0007669"/>
    <property type="project" value="UniProtKB-KW"/>
</dbReference>
<dbReference type="Proteomes" id="UP000199636">
    <property type="component" value="Unassembled WGS sequence"/>
</dbReference>
<dbReference type="EC" id="2.7.7.13" evidence="8"/>
<dbReference type="Pfam" id="PF00483">
    <property type="entry name" value="NTP_transferase"/>
    <property type="match status" value="1"/>
</dbReference>
<keyword evidence="16" id="KW-0170">Cobalt</keyword>
<dbReference type="InterPro" id="IPR049577">
    <property type="entry name" value="GMPP_N"/>
</dbReference>
<comment type="function">
    <text evidence="18">Produces a precursor for alginate polymerization. The alginate layer provides a protective barrier against host immune defenses and antibiotics.</text>
</comment>
<evidence type="ECO:0000256" key="5">
    <source>
        <dbReference type="ARBA" id="ARBA00006115"/>
    </source>
</evidence>
<keyword evidence="14" id="KW-0413">Isomerase</keyword>
<comment type="pathway">
    <text evidence="3">Nucleotide-sugar biosynthesis; GDP-alpha-D-mannose biosynthesis; alpha-D-mannose 1-phosphate from D-fructose 6-phosphate: step 1/2.</text>
</comment>
<evidence type="ECO:0000256" key="3">
    <source>
        <dbReference type="ARBA" id="ARBA00004666"/>
    </source>
</evidence>
<evidence type="ECO:0000256" key="6">
    <source>
        <dbReference type="ARBA" id="ARBA00011245"/>
    </source>
</evidence>
<dbReference type="FunFam" id="3.90.550.10:FF:000046">
    <property type="entry name" value="Mannose-1-phosphate guanylyltransferase (GDP)"/>
    <property type="match status" value="1"/>
</dbReference>
<dbReference type="SUPFAM" id="SSF53448">
    <property type="entry name" value="Nucleotide-diphospho-sugar transferases"/>
    <property type="match status" value="1"/>
</dbReference>
<evidence type="ECO:0000256" key="9">
    <source>
        <dbReference type="ARBA" id="ARBA00022679"/>
    </source>
</evidence>
<comment type="pathway">
    <text evidence="4">Nucleotide-sugar biosynthesis; GDP-alpha-D-mannose biosynthesis; GDP-alpha-D-mannose from alpha-D-mannose 1-phosphate (GTP route): step 1/1.</text>
</comment>
<dbReference type="InterPro" id="IPR006375">
    <property type="entry name" value="Man1P_GuaTrfase/Man6P_Isoase"/>
</dbReference>
<dbReference type="Pfam" id="PF22640">
    <property type="entry name" value="ManC_GMP_beta-helix"/>
    <property type="match status" value="1"/>
</dbReference>
<feature type="domain" description="Nucleotidyl transferase" evidence="21">
    <location>
        <begin position="9"/>
        <end position="299"/>
    </location>
</feature>
<keyword evidence="9 24" id="KW-0808">Transferase</keyword>
<evidence type="ECO:0000259" key="21">
    <source>
        <dbReference type="Pfam" id="PF00483"/>
    </source>
</evidence>
<dbReference type="EC" id="5.3.1.8" evidence="7"/>
<dbReference type="PANTHER" id="PTHR46390">
    <property type="entry name" value="MANNOSE-1-PHOSPHATE GUANYLYLTRANSFERASE"/>
    <property type="match status" value="1"/>
</dbReference>
<dbReference type="PANTHER" id="PTHR46390:SF1">
    <property type="entry name" value="MANNOSE-1-PHOSPHATE GUANYLYLTRANSFERASE"/>
    <property type="match status" value="1"/>
</dbReference>
<comment type="catalytic activity">
    <reaction evidence="17">
        <text>alpha-D-mannose 1-phosphate + GTP + H(+) = GDP-alpha-D-mannose + diphosphate</text>
        <dbReference type="Rhea" id="RHEA:15229"/>
        <dbReference type="ChEBI" id="CHEBI:15378"/>
        <dbReference type="ChEBI" id="CHEBI:33019"/>
        <dbReference type="ChEBI" id="CHEBI:37565"/>
        <dbReference type="ChEBI" id="CHEBI:57527"/>
        <dbReference type="ChEBI" id="CHEBI:58409"/>
        <dbReference type="EC" id="2.7.7.13"/>
    </reaction>
</comment>
<keyword evidence="15" id="KW-0511">Multifunctional enzyme</keyword>
<evidence type="ECO:0000259" key="22">
    <source>
        <dbReference type="Pfam" id="PF01050"/>
    </source>
</evidence>
<keyword evidence="12" id="KW-0016">Alginate biosynthesis</keyword>
<evidence type="ECO:0000256" key="2">
    <source>
        <dbReference type="ARBA" id="ARBA00001941"/>
    </source>
</evidence>
<dbReference type="NCBIfam" id="TIGR01479">
    <property type="entry name" value="GMP_PMI"/>
    <property type="match status" value="1"/>
</dbReference>
<gene>
    <name evidence="24" type="ORF">SAMN05216272_101537</name>
</gene>
<dbReference type="CDD" id="cd02509">
    <property type="entry name" value="GDP-M1P_Guanylyltransferase"/>
    <property type="match status" value="1"/>
</dbReference>
<proteinExistence type="inferred from homology"/>
<sequence>MTHSSTLLPCIVAGGSGTRLWPVSRATLPKPFIRLADDQSLLQKTFLRATRLAEVDRVLTVTNREVFFRTLDEYRDKRVTKAAPKLDFLLEPFGRNTAPAIAAAALLAERLYGAQTQLLVLPADHLIRDEAAFAQAVSQARELAAQGYLVTFGIRPHCAETGFGYIEQGDALAAGGFRVARFVEKPDKARAEAFVADGRHLWNAGMFCLPVDVLLAEFAALAPEVLDSVRACLERSPLSEHPHYRQAELDAESFAAVPDISIDYAVMERSSKVAVVPCELGWSDIGSWQALGELTPADADGNRIIGETVLHDVKGCYIDARSRLVGALGVEDLIIVDTPDALLIAAADRCQDVRLLTRELQRRDHDAFRLHRTVNRPWGTYTVLEEGARFKIKRIVVRPGASLSLQMHHHRSEHWVVVCGMARVTNGESEFLLATNESTFIPAGHSHRLSNPGVVDLVMIEVQSGEYLGEDDIVRFDDIYGRTPAKVSVP</sequence>
<keyword evidence="11" id="KW-0547">Nucleotide-binding</keyword>
<comment type="cofactor">
    <cofactor evidence="2">
        <name>Co(2+)</name>
        <dbReference type="ChEBI" id="CHEBI:48828"/>
    </cofactor>
</comment>
<evidence type="ECO:0000256" key="14">
    <source>
        <dbReference type="ARBA" id="ARBA00023235"/>
    </source>
</evidence>
<keyword evidence="13" id="KW-0342">GTP-binding</keyword>
<dbReference type="Pfam" id="PF01050">
    <property type="entry name" value="MannoseP_isomer"/>
    <property type="match status" value="1"/>
</dbReference>
<evidence type="ECO:0000256" key="10">
    <source>
        <dbReference type="ARBA" id="ARBA00022695"/>
    </source>
</evidence>
<evidence type="ECO:0000256" key="20">
    <source>
        <dbReference type="RuleBase" id="RU004190"/>
    </source>
</evidence>
<evidence type="ECO:0000256" key="19">
    <source>
        <dbReference type="ARBA" id="ARBA00067387"/>
    </source>
</evidence>